<proteinExistence type="predicted"/>
<dbReference type="RefSeq" id="WP_020583447.1">
    <property type="nucleotide sequence ID" value="NZ_JOJP01000001.1"/>
</dbReference>
<keyword evidence="2" id="KW-1185">Reference proteome</keyword>
<sequence>MSFSERIDAAKQTYRNYLDAHPNSRLKTLKAFSKAVSSFCTRKVIVWEATKRLQPNEANAFLPELNKALKERDSSSHSSIDPKLSSEVVVQPAPSPEVATACADALRCIKEAGQDLSRFWGLLEQCSIVELFSLAQAAKETLENSIARKKGKHQLTSPYLEAINKKLIKKQLEEYINNYQPGLFRKSGVTGQYQKPAKEIAITPLEQEQLNNPDLLSSLFKAVVKSSAPFTEQLTSNMLHAASLSGSKQGREKALALVKKTYQSVTPKMPAEKAWFKDTLYLMKLAYQHAPNEGRDGLTDKQMLCNFFANSLFQFPKPEIPQTLTSEAAMIIRDEGQKQLKQAEFSLTILFSIED</sequence>
<protein>
    <submittedName>
        <fullName evidence="1">Uncharacterized protein</fullName>
    </submittedName>
</protein>
<organism evidence="1 2">
    <name type="scientific">Endozoicomonas elysicola</name>
    <dbReference type="NCBI Taxonomy" id="305900"/>
    <lineage>
        <taxon>Bacteria</taxon>
        <taxon>Pseudomonadati</taxon>
        <taxon>Pseudomonadota</taxon>
        <taxon>Gammaproteobacteria</taxon>
        <taxon>Oceanospirillales</taxon>
        <taxon>Endozoicomonadaceae</taxon>
        <taxon>Endozoicomonas</taxon>
    </lineage>
</organism>
<evidence type="ECO:0000313" key="1">
    <source>
        <dbReference type="EMBL" id="KEI71740.1"/>
    </source>
</evidence>
<accession>A0A081KC64</accession>
<comment type="caution">
    <text evidence="1">The sequence shown here is derived from an EMBL/GenBank/DDBJ whole genome shotgun (WGS) entry which is preliminary data.</text>
</comment>
<name>A0A081KC64_9GAMM</name>
<dbReference type="Proteomes" id="UP000027997">
    <property type="component" value="Unassembled WGS sequence"/>
</dbReference>
<evidence type="ECO:0000313" key="2">
    <source>
        <dbReference type="Proteomes" id="UP000027997"/>
    </source>
</evidence>
<dbReference type="EMBL" id="JOJP01000001">
    <property type="protein sequence ID" value="KEI71740.1"/>
    <property type="molecule type" value="Genomic_DNA"/>
</dbReference>
<dbReference type="AlphaFoldDB" id="A0A081KC64"/>
<gene>
    <name evidence="1" type="ORF">GV64_14210</name>
</gene>
<reference evidence="1 2" key="1">
    <citation type="submission" date="2014-06" db="EMBL/GenBank/DDBJ databases">
        <title>Whole Genome Sequences of Three Symbiotic Endozoicomonas Bacteria.</title>
        <authorList>
            <person name="Neave M.J."/>
            <person name="Apprill A."/>
            <person name="Voolstra C.R."/>
        </authorList>
    </citation>
    <scope>NUCLEOTIDE SEQUENCE [LARGE SCALE GENOMIC DNA]</scope>
    <source>
        <strain evidence="1 2">DSM 22380</strain>
    </source>
</reference>